<accession>A0ABW0YK03</accession>
<organism evidence="2 3">
    <name type="scientific">Thalassorhabdus alkalitolerans</name>
    <dbReference type="NCBI Taxonomy" id="2282697"/>
    <lineage>
        <taxon>Bacteria</taxon>
        <taxon>Bacillati</taxon>
        <taxon>Bacillota</taxon>
        <taxon>Bacilli</taxon>
        <taxon>Bacillales</taxon>
        <taxon>Bacillaceae</taxon>
        <taxon>Thalassorhabdus</taxon>
    </lineage>
</organism>
<comment type="caution">
    <text evidence="2">The sequence shown here is derived from an EMBL/GenBank/DDBJ whole genome shotgun (WGS) entry which is preliminary data.</text>
</comment>
<keyword evidence="1" id="KW-0472">Membrane</keyword>
<evidence type="ECO:0000313" key="2">
    <source>
        <dbReference type="EMBL" id="MFC5711807.1"/>
    </source>
</evidence>
<feature type="transmembrane region" description="Helical" evidence="1">
    <location>
        <begin position="20"/>
        <end position="40"/>
    </location>
</feature>
<keyword evidence="3" id="KW-1185">Reference proteome</keyword>
<proteinExistence type="predicted"/>
<protein>
    <submittedName>
        <fullName evidence="2">Uncharacterized protein</fullName>
    </submittedName>
</protein>
<dbReference type="Proteomes" id="UP001596142">
    <property type="component" value="Unassembled WGS sequence"/>
</dbReference>
<keyword evidence="1" id="KW-0812">Transmembrane</keyword>
<keyword evidence="1" id="KW-1133">Transmembrane helix</keyword>
<reference evidence="3" key="1">
    <citation type="journal article" date="2019" name="Int. J. Syst. Evol. Microbiol.">
        <title>The Global Catalogue of Microorganisms (GCM) 10K type strain sequencing project: providing services to taxonomists for standard genome sequencing and annotation.</title>
        <authorList>
            <consortium name="The Broad Institute Genomics Platform"/>
            <consortium name="The Broad Institute Genome Sequencing Center for Infectious Disease"/>
            <person name="Wu L."/>
            <person name="Ma J."/>
        </authorList>
    </citation>
    <scope>NUCLEOTIDE SEQUENCE [LARGE SCALE GENOMIC DNA]</scope>
    <source>
        <strain evidence="3">CECT 7184</strain>
    </source>
</reference>
<dbReference type="EMBL" id="JBHSOZ010000003">
    <property type="protein sequence ID" value="MFC5711807.1"/>
    <property type="molecule type" value="Genomic_DNA"/>
</dbReference>
<sequence>MKNIILLIFSVMIFTFNLPLGTFFILAAVTFVSVVLHELFGLTDKDRYRKDQ</sequence>
<evidence type="ECO:0000256" key="1">
    <source>
        <dbReference type="SAM" id="Phobius"/>
    </source>
</evidence>
<name>A0ABW0YK03_9BACI</name>
<gene>
    <name evidence="2" type="ORF">ACFPU1_03345</name>
</gene>
<dbReference type="RefSeq" id="WP_198153469.1">
    <property type="nucleotide sequence ID" value="NZ_JBHSPG010000023.1"/>
</dbReference>
<evidence type="ECO:0000313" key="3">
    <source>
        <dbReference type="Proteomes" id="UP001596142"/>
    </source>
</evidence>